<dbReference type="NCBIfam" id="TIGR00492">
    <property type="entry name" value="alr"/>
    <property type="match status" value="1"/>
</dbReference>
<evidence type="ECO:0000256" key="4">
    <source>
        <dbReference type="HAMAP-Rule" id="MF_01201"/>
    </source>
</evidence>
<feature type="binding site" evidence="4">
    <location>
        <position position="138"/>
    </location>
    <ligand>
        <name>substrate</name>
    </ligand>
</feature>
<dbReference type="PROSITE" id="PS00395">
    <property type="entry name" value="ALANINE_RACEMASE"/>
    <property type="match status" value="1"/>
</dbReference>
<comment type="function">
    <text evidence="4">Catalyzes the interconversion of L-alanine and D-alanine. May also act on other amino acids.</text>
</comment>
<dbReference type="Pfam" id="PF00842">
    <property type="entry name" value="Ala_racemase_C"/>
    <property type="match status" value="1"/>
</dbReference>
<evidence type="ECO:0000256" key="2">
    <source>
        <dbReference type="ARBA" id="ARBA00022898"/>
    </source>
</evidence>
<dbReference type="InterPro" id="IPR029066">
    <property type="entry name" value="PLP-binding_barrel"/>
</dbReference>
<dbReference type="CDD" id="cd00430">
    <property type="entry name" value="PLPDE_III_AR"/>
    <property type="match status" value="1"/>
</dbReference>
<feature type="domain" description="Alanine racemase C-terminal" evidence="5">
    <location>
        <begin position="247"/>
        <end position="375"/>
    </location>
</feature>
<evidence type="ECO:0000256" key="3">
    <source>
        <dbReference type="ARBA" id="ARBA00023235"/>
    </source>
</evidence>
<accession>A0ABU9JTT2</accession>
<evidence type="ECO:0000313" key="7">
    <source>
        <dbReference type="Proteomes" id="UP001459714"/>
    </source>
</evidence>
<gene>
    <name evidence="6" type="primary">alr</name>
    <name evidence="6" type="ORF">NST17_03330</name>
</gene>
<protein>
    <recommendedName>
        <fullName evidence="4">Alanine racemase</fullName>
        <ecNumber evidence="4">5.1.1.1</ecNumber>
    </recommendedName>
</protein>
<dbReference type="InterPro" id="IPR001608">
    <property type="entry name" value="Ala_racemase_N"/>
</dbReference>
<comment type="cofactor">
    <cofactor evidence="1 4">
        <name>pyridoxal 5'-phosphate</name>
        <dbReference type="ChEBI" id="CHEBI:597326"/>
    </cofactor>
</comment>
<dbReference type="RefSeq" id="WP_342019690.1">
    <property type="nucleotide sequence ID" value="NZ_JBBYAK010000001.1"/>
</dbReference>
<feature type="active site" description="Proton acceptor; specific for L-alanine" evidence="4">
    <location>
        <position position="268"/>
    </location>
</feature>
<dbReference type="EMBL" id="JBBYAK010000001">
    <property type="protein sequence ID" value="MEL3956246.1"/>
    <property type="molecule type" value="Genomic_DNA"/>
</dbReference>
<proteinExistence type="inferred from homology"/>
<organism evidence="6 7">
    <name type="scientific">Caldifermentibacillus hisashii</name>
    <dbReference type="NCBI Taxonomy" id="996558"/>
    <lineage>
        <taxon>Bacteria</taxon>
        <taxon>Bacillati</taxon>
        <taxon>Bacillota</taxon>
        <taxon>Bacilli</taxon>
        <taxon>Bacillales</taxon>
        <taxon>Bacillaceae</taxon>
        <taxon>Caldifermentibacillus</taxon>
    </lineage>
</organism>
<evidence type="ECO:0000313" key="6">
    <source>
        <dbReference type="EMBL" id="MEL3956246.1"/>
    </source>
</evidence>
<comment type="similarity">
    <text evidence="4">Belongs to the alanine racemase family.</text>
</comment>
<dbReference type="HAMAP" id="MF_01201">
    <property type="entry name" value="Ala_racemase"/>
    <property type="match status" value="1"/>
</dbReference>
<dbReference type="GO" id="GO:0008784">
    <property type="term" value="F:alanine racemase activity"/>
    <property type="evidence" value="ECO:0007669"/>
    <property type="project" value="UniProtKB-EC"/>
</dbReference>
<dbReference type="InterPro" id="IPR009006">
    <property type="entry name" value="Ala_racemase/Decarboxylase_C"/>
</dbReference>
<dbReference type="SMART" id="SM01005">
    <property type="entry name" value="Ala_racemase_C"/>
    <property type="match status" value="1"/>
</dbReference>
<dbReference type="SUPFAM" id="SSF50621">
    <property type="entry name" value="Alanine racemase C-terminal domain-like"/>
    <property type="match status" value="1"/>
</dbReference>
<keyword evidence="7" id="KW-1185">Reference proteome</keyword>
<keyword evidence="3 4" id="KW-0413">Isomerase</keyword>
<feature type="binding site" evidence="4">
    <location>
        <position position="316"/>
    </location>
    <ligand>
        <name>substrate</name>
    </ligand>
</feature>
<dbReference type="PANTHER" id="PTHR30511:SF0">
    <property type="entry name" value="ALANINE RACEMASE, CATABOLIC-RELATED"/>
    <property type="match status" value="1"/>
</dbReference>
<dbReference type="InterPro" id="IPR020622">
    <property type="entry name" value="Ala_racemase_pyridoxalP-BS"/>
</dbReference>
<dbReference type="InterPro" id="IPR011079">
    <property type="entry name" value="Ala_racemase_C"/>
</dbReference>
<dbReference type="Proteomes" id="UP001459714">
    <property type="component" value="Unassembled WGS sequence"/>
</dbReference>
<comment type="pathway">
    <text evidence="4">Amino-acid biosynthesis; D-alanine biosynthesis; D-alanine from L-alanine: step 1/1.</text>
</comment>
<dbReference type="InterPro" id="IPR000821">
    <property type="entry name" value="Ala_racemase"/>
</dbReference>
<reference evidence="6 7" key="1">
    <citation type="submission" date="2024-03" db="EMBL/GenBank/DDBJ databases">
        <title>Bacilli Hybrid Assemblies.</title>
        <authorList>
            <person name="Kovac J."/>
        </authorList>
    </citation>
    <scope>NUCLEOTIDE SEQUENCE [LARGE SCALE GENOMIC DNA]</scope>
    <source>
        <strain evidence="6 7">FSL M8-0022</strain>
    </source>
</reference>
<keyword evidence="2 4" id="KW-0663">Pyridoxal phosphate</keyword>
<feature type="modified residue" description="N6-(pyridoxal phosphate)lysine" evidence="4">
    <location>
        <position position="40"/>
    </location>
</feature>
<evidence type="ECO:0000259" key="5">
    <source>
        <dbReference type="SMART" id="SM01005"/>
    </source>
</evidence>
<dbReference type="Pfam" id="PF01168">
    <property type="entry name" value="Ala_racemase_N"/>
    <property type="match status" value="1"/>
</dbReference>
<feature type="active site" description="Proton acceptor; specific for D-alanine" evidence="4">
    <location>
        <position position="40"/>
    </location>
</feature>
<dbReference type="Gene3D" id="3.20.20.10">
    <property type="entry name" value="Alanine racemase"/>
    <property type="match status" value="1"/>
</dbReference>
<name>A0ABU9JTT2_9BACI</name>
<dbReference type="PANTHER" id="PTHR30511">
    <property type="entry name" value="ALANINE RACEMASE"/>
    <property type="match status" value="1"/>
</dbReference>
<evidence type="ECO:0000256" key="1">
    <source>
        <dbReference type="ARBA" id="ARBA00001933"/>
    </source>
</evidence>
<dbReference type="EC" id="5.1.1.1" evidence="4"/>
<comment type="caution">
    <text evidence="6">The sequence shown here is derived from an EMBL/GenBank/DDBJ whole genome shotgun (WGS) entry which is preliminary data.</text>
</comment>
<dbReference type="PRINTS" id="PR00992">
    <property type="entry name" value="ALARACEMASE"/>
</dbReference>
<sequence>MSYGSYRDAWAEISLDAVQHNVKTFLKHLKPDTKFCAVVKADGYGHGAIEVAQAALDAGAAYLAVAFLDEAIELRNAGITAPILILGYTPKEAVKEAILKDITLTVFTRDVLEKISQVAEEYKKLARVHIKIDTGMTRIGVNHKVEALELVTSIHSDFVELEGIFTHFADADSTDPTYTYQQYKKFIEVINLFEENQIHIPIKHCCNSAATIAFPEMHMDMVRVGISLYGLYPAEHLKEKLPSLKQVMSLKTKPVFVKTVDAGQPISYGCTFAPECKSIIATIPVGYADGFSRSLSNKGHVTVKGERAPIVGRICMDQSMIDVTDIRDVHTDDVVTIFGDVNDGFISLDEVAEQMGTIHYETTCLIGKRIPRVFIKNGVTQGVKSLLNSSNQSFA</sequence>
<comment type="catalytic activity">
    <reaction evidence="4">
        <text>L-alanine = D-alanine</text>
        <dbReference type="Rhea" id="RHEA:20249"/>
        <dbReference type="ChEBI" id="CHEBI:57416"/>
        <dbReference type="ChEBI" id="CHEBI:57972"/>
        <dbReference type="EC" id="5.1.1.1"/>
    </reaction>
</comment>
<dbReference type="Gene3D" id="2.40.37.10">
    <property type="entry name" value="Lyase, Ornithine Decarboxylase, Chain A, domain 1"/>
    <property type="match status" value="1"/>
</dbReference>
<dbReference type="SUPFAM" id="SSF51419">
    <property type="entry name" value="PLP-binding barrel"/>
    <property type="match status" value="1"/>
</dbReference>